<dbReference type="EMBL" id="NBAG03000219">
    <property type="protein sequence ID" value="PNI79297.1"/>
    <property type="molecule type" value="Genomic_DNA"/>
</dbReference>
<dbReference type="AlphaFoldDB" id="A0A2J8P5K6"/>
<feature type="compositionally biased region" description="Polar residues" evidence="1">
    <location>
        <begin position="17"/>
        <end position="36"/>
    </location>
</feature>
<accession>A0A2J8P5K6</accession>
<evidence type="ECO:0000313" key="3">
    <source>
        <dbReference type="Proteomes" id="UP000236370"/>
    </source>
</evidence>
<protein>
    <submittedName>
        <fullName evidence="2">MRVI1 isoform 8</fullName>
    </submittedName>
</protein>
<sequence length="87" mass="9611">MVKAPQSEGRLARGGKENNSVLGSSYRRSILQSTSHDCPDWGCHFTRRRNRQKPGQQSSQSPQEAFSPTLEGVHCLPDICGPRGAHH</sequence>
<organism evidence="2 3">
    <name type="scientific">Pan troglodytes</name>
    <name type="common">Chimpanzee</name>
    <dbReference type="NCBI Taxonomy" id="9598"/>
    <lineage>
        <taxon>Eukaryota</taxon>
        <taxon>Metazoa</taxon>
        <taxon>Chordata</taxon>
        <taxon>Craniata</taxon>
        <taxon>Vertebrata</taxon>
        <taxon>Euteleostomi</taxon>
        <taxon>Mammalia</taxon>
        <taxon>Eutheria</taxon>
        <taxon>Euarchontoglires</taxon>
        <taxon>Primates</taxon>
        <taxon>Haplorrhini</taxon>
        <taxon>Catarrhini</taxon>
        <taxon>Hominidae</taxon>
        <taxon>Pan</taxon>
    </lineage>
</organism>
<dbReference type="Proteomes" id="UP000236370">
    <property type="component" value="Unassembled WGS sequence"/>
</dbReference>
<comment type="caution">
    <text evidence="2">The sequence shown here is derived from an EMBL/GenBank/DDBJ whole genome shotgun (WGS) entry which is preliminary data.</text>
</comment>
<proteinExistence type="predicted"/>
<name>A0A2J8P5K6_PANTR</name>
<feature type="region of interest" description="Disordered" evidence="1">
    <location>
        <begin position="1"/>
        <end position="70"/>
    </location>
</feature>
<evidence type="ECO:0000256" key="1">
    <source>
        <dbReference type="SAM" id="MobiDB-lite"/>
    </source>
</evidence>
<gene>
    <name evidence="2" type="ORF">CK820_G0005774</name>
</gene>
<reference evidence="2 3" key="1">
    <citation type="submission" date="2017-12" db="EMBL/GenBank/DDBJ databases">
        <title>High-resolution comparative analysis of great ape genomes.</title>
        <authorList>
            <person name="Pollen A."/>
            <person name="Hastie A."/>
            <person name="Hormozdiari F."/>
            <person name="Dougherty M."/>
            <person name="Liu R."/>
            <person name="Chaisson M."/>
            <person name="Hoppe E."/>
            <person name="Hill C."/>
            <person name="Pang A."/>
            <person name="Hillier L."/>
            <person name="Baker C."/>
            <person name="Armstrong J."/>
            <person name="Shendure J."/>
            <person name="Paten B."/>
            <person name="Wilson R."/>
            <person name="Chao H."/>
            <person name="Schneider V."/>
            <person name="Ventura M."/>
            <person name="Kronenberg Z."/>
            <person name="Murali S."/>
            <person name="Gordon D."/>
            <person name="Cantsilieris S."/>
            <person name="Munson K."/>
            <person name="Nelson B."/>
            <person name="Raja A."/>
            <person name="Underwood J."/>
            <person name="Diekhans M."/>
            <person name="Fiddes I."/>
            <person name="Haussler D."/>
            <person name="Eichler E."/>
        </authorList>
    </citation>
    <scope>NUCLEOTIDE SEQUENCE [LARGE SCALE GENOMIC DNA]</scope>
    <source>
        <strain evidence="2">Yerkes chimp pedigree #C0471</strain>
    </source>
</reference>
<evidence type="ECO:0000313" key="2">
    <source>
        <dbReference type="EMBL" id="PNI79297.1"/>
    </source>
</evidence>